<reference evidence="2" key="1">
    <citation type="submission" date="2023-10" db="EMBL/GenBank/DDBJ databases">
        <authorList>
            <person name="Chen Y."/>
            <person name="Shah S."/>
            <person name="Dougan E. K."/>
            <person name="Thang M."/>
            <person name="Chan C."/>
        </authorList>
    </citation>
    <scope>NUCLEOTIDE SEQUENCE [LARGE SCALE GENOMIC DNA]</scope>
</reference>
<organism evidence="2 3">
    <name type="scientific">Prorocentrum cordatum</name>
    <dbReference type="NCBI Taxonomy" id="2364126"/>
    <lineage>
        <taxon>Eukaryota</taxon>
        <taxon>Sar</taxon>
        <taxon>Alveolata</taxon>
        <taxon>Dinophyceae</taxon>
        <taxon>Prorocentrales</taxon>
        <taxon>Prorocentraceae</taxon>
        <taxon>Prorocentrum</taxon>
    </lineage>
</organism>
<evidence type="ECO:0000313" key="2">
    <source>
        <dbReference type="EMBL" id="CAK0814375.1"/>
    </source>
</evidence>
<dbReference type="Proteomes" id="UP001189429">
    <property type="component" value="Unassembled WGS sequence"/>
</dbReference>
<gene>
    <name evidence="2" type="ORF">PCOR1329_LOCUS18004</name>
</gene>
<sequence>MMLMIQPCDHDLYIIFFEYWRKATATQKEERLTEDRRKRNVEAVRHERVEYMNQRVMSMLQDTTGSVGMRLIMRGWRTFVMEERVQQARDRDAKRREDVSNDFKNKTRVYAKALFLIGGGDGHTVLSSCFSSWRIYVAYSIQKRIESLRPPFNAWHAVAKSTHRQRELTKGREELAEREREHESELKKGRTRRATSS</sequence>
<keyword evidence="3" id="KW-1185">Reference proteome</keyword>
<comment type="caution">
    <text evidence="2">The sequence shown here is derived from an EMBL/GenBank/DDBJ whole genome shotgun (WGS) entry which is preliminary data.</text>
</comment>
<proteinExistence type="predicted"/>
<feature type="compositionally biased region" description="Basic and acidic residues" evidence="1">
    <location>
        <begin position="164"/>
        <end position="188"/>
    </location>
</feature>
<accession>A0ABN9R8W9</accession>
<name>A0ABN9R8W9_9DINO</name>
<feature type="region of interest" description="Disordered" evidence="1">
    <location>
        <begin position="163"/>
        <end position="197"/>
    </location>
</feature>
<evidence type="ECO:0000313" key="3">
    <source>
        <dbReference type="Proteomes" id="UP001189429"/>
    </source>
</evidence>
<protein>
    <submittedName>
        <fullName evidence="2">Uncharacterized protein</fullName>
    </submittedName>
</protein>
<evidence type="ECO:0000256" key="1">
    <source>
        <dbReference type="SAM" id="MobiDB-lite"/>
    </source>
</evidence>
<dbReference type="EMBL" id="CAUYUJ010005625">
    <property type="protein sequence ID" value="CAK0814375.1"/>
    <property type="molecule type" value="Genomic_DNA"/>
</dbReference>